<organism evidence="2 3">
    <name type="scientific">Conoideocrella luteorostrata</name>
    <dbReference type="NCBI Taxonomy" id="1105319"/>
    <lineage>
        <taxon>Eukaryota</taxon>
        <taxon>Fungi</taxon>
        <taxon>Dikarya</taxon>
        <taxon>Ascomycota</taxon>
        <taxon>Pezizomycotina</taxon>
        <taxon>Sordariomycetes</taxon>
        <taxon>Hypocreomycetidae</taxon>
        <taxon>Hypocreales</taxon>
        <taxon>Clavicipitaceae</taxon>
        <taxon>Conoideocrella</taxon>
    </lineage>
</organism>
<gene>
    <name evidence="2" type="ORF">QQS21_011339</name>
</gene>
<dbReference type="EMBL" id="JASWJB010000376">
    <property type="protein sequence ID" value="KAK2590980.1"/>
    <property type="molecule type" value="Genomic_DNA"/>
</dbReference>
<feature type="domain" description="Non-haem dioxygenase N-terminal" evidence="1">
    <location>
        <begin position="15"/>
        <end position="78"/>
    </location>
</feature>
<evidence type="ECO:0000259" key="1">
    <source>
        <dbReference type="Pfam" id="PF14226"/>
    </source>
</evidence>
<dbReference type="AlphaFoldDB" id="A0AAJ0CDL4"/>
<dbReference type="Pfam" id="PF14226">
    <property type="entry name" value="DIOX_N"/>
    <property type="match status" value="1"/>
</dbReference>
<sequence length="79" mass="8312">MDAPSVPQISKDADLPTISVSQLMAGNAAAEAQLLDASTDLGFFYVDVRDHPGGLVDKITTVSSSALEFYNLPQGEKDA</sequence>
<accession>A0AAJ0CDL4</accession>
<dbReference type="InterPro" id="IPR027443">
    <property type="entry name" value="IPNS-like_sf"/>
</dbReference>
<evidence type="ECO:0000313" key="3">
    <source>
        <dbReference type="Proteomes" id="UP001251528"/>
    </source>
</evidence>
<keyword evidence="3" id="KW-1185">Reference proteome</keyword>
<dbReference type="Gene3D" id="2.60.120.330">
    <property type="entry name" value="B-lactam Antibiotic, Isopenicillin N Synthase, Chain"/>
    <property type="match status" value="1"/>
</dbReference>
<evidence type="ECO:0000313" key="2">
    <source>
        <dbReference type="EMBL" id="KAK2590980.1"/>
    </source>
</evidence>
<dbReference type="Proteomes" id="UP001251528">
    <property type="component" value="Unassembled WGS sequence"/>
</dbReference>
<name>A0AAJ0CDL4_9HYPO</name>
<reference evidence="2" key="1">
    <citation type="submission" date="2023-06" db="EMBL/GenBank/DDBJ databases">
        <title>Conoideocrella luteorostrata (Hypocreales: Clavicipitaceae), a potential biocontrol fungus for elongate hemlock scale in United States Christmas tree production areas.</title>
        <authorList>
            <person name="Barrett H."/>
            <person name="Lovett B."/>
            <person name="Macias A.M."/>
            <person name="Stajich J.E."/>
            <person name="Kasson M.T."/>
        </authorList>
    </citation>
    <scope>NUCLEOTIDE SEQUENCE</scope>
    <source>
        <strain evidence="2">ARSEF 14590</strain>
    </source>
</reference>
<dbReference type="SUPFAM" id="SSF51197">
    <property type="entry name" value="Clavaminate synthase-like"/>
    <property type="match status" value="1"/>
</dbReference>
<proteinExistence type="predicted"/>
<protein>
    <recommendedName>
        <fullName evidence="1">Non-haem dioxygenase N-terminal domain-containing protein</fullName>
    </recommendedName>
</protein>
<comment type="caution">
    <text evidence="2">The sequence shown here is derived from an EMBL/GenBank/DDBJ whole genome shotgun (WGS) entry which is preliminary data.</text>
</comment>
<dbReference type="InterPro" id="IPR026992">
    <property type="entry name" value="DIOX_N"/>
</dbReference>